<keyword evidence="7 12" id="KW-0862">Zinc</keyword>
<feature type="binding site" evidence="12">
    <location>
        <position position="451"/>
    </location>
    <ligand>
        <name>Zn(2+)</name>
        <dbReference type="ChEBI" id="CHEBI:29105"/>
        <label>1</label>
    </ligand>
</feature>
<comment type="subunit">
    <text evidence="12">Component of the replication restart primosome.</text>
</comment>
<feature type="binding site" evidence="12">
    <location>
        <position position="460"/>
    </location>
    <ligand>
        <name>Zn(2+)</name>
        <dbReference type="ChEBI" id="CHEBI:29105"/>
        <label>2</label>
    </ligand>
</feature>
<dbReference type="PROSITE" id="PS51194">
    <property type="entry name" value="HELICASE_CTER"/>
    <property type="match status" value="1"/>
</dbReference>
<dbReference type="GO" id="GO:0008270">
    <property type="term" value="F:zinc ion binding"/>
    <property type="evidence" value="ECO:0007669"/>
    <property type="project" value="UniProtKB-UniRule"/>
</dbReference>
<dbReference type="InterPro" id="IPR042115">
    <property type="entry name" value="PriA_3primeBD_sf"/>
</dbReference>
<dbReference type="GO" id="GO:0006270">
    <property type="term" value="P:DNA replication initiation"/>
    <property type="evidence" value="ECO:0007669"/>
    <property type="project" value="TreeGrafter"/>
</dbReference>
<keyword evidence="8 12" id="KW-0067">ATP-binding</keyword>
<feature type="binding site" evidence="12">
    <location>
        <position position="454"/>
    </location>
    <ligand>
        <name>Zn(2+)</name>
        <dbReference type="ChEBI" id="CHEBI:29105"/>
        <label>1</label>
    </ligand>
</feature>
<evidence type="ECO:0000256" key="11">
    <source>
        <dbReference type="ARBA" id="ARBA00048988"/>
    </source>
</evidence>
<sequence>MQHLVYADVIVDISHENLDKSYQYAVPDEFISKAVIGALVEIPFGRGNRTIKGYIVGLSATPKFDVSLIKPLLNVPSNGLVIESHLIHLAYWIKDTFGATMNDALKTVIPVKRTVKNVEKRMIHLILSQDMAKEKLEEFHKKHNVARARLLEELLKENGLDYETAVNKLNISRQTIKALEEQKIIEIVSETIYRNPIKRKEIENQKIVLNEEQQKIIDEVKQEYDLGIRNTYLIHGITGSGKTEVYMELIEHVISQGRQVIMLIPEIALTFQTVNRFYKRFGDRISIMNSRLSAGERYDQYLRAKNNEIDIIIGPRSALFAPFSNLGLIIIDEEHEGSYKSETPPKYHAREVAIQRAAMVGASVILGSATPSLEAYYKALEGEYKLYQLNIRAGQGILPRVHIVDLREELKKRNKSIFSEQLKSLIIDRLNKKQQIMLFINRRGYAGFVSCRSCGHVMKCPHCDVSLTSHNNGHLVCHYCGYHEPMTDNCPACGSRFIAAFGTGTQKVEELIKKEFPGARVLRMDMDTTSNKNSHEKILSSFANQEADILVGTQMIVKGHDFPNVTLVGIIAADLSLYASDYRAGERTFQLLTQAAGRAGRGSEPGEVVIQTYNPEHYSIVAAGRNDYKEFYKEEMTFRKLMEYPPASHILAILITSKEDEKAKNYAYFLLKVINDLKTSNDNDMYRINEENQLGIIGPTKAYLSKAKDIFRWIIYVKHIDYEELKDIKNNLEKIESPIEFKGVGVQFDFDPMNGY</sequence>
<gene>
    <name evidence="12" type="primary">priA</name>
    <name evidence="16" type="ORF">EDD66_102376</name>
</gene>
<evidence type="ECO:0000256" key="9">
    <source>
        <dbReference type="ARBA" id="ARBA00023125"/>
    </source>
</evidence>
<accession>A0A3N1XWY7</accession>
<dbReference type="Gene3D" id="3.40.50.300">
    <property type="entry name" value="P-loop containing nucleotide triphosphate hydrolases"/>
    <property type="match status" value="2"/>
</dbReference>
<dbReference type="InterPro" id="IPR041222">
    <property type="entry name" value="PriA_3primeBD"/>
</dbReference>
<dbReference type="GO" id="GO:0006302">
    <property type="term" value="P:double-strand break repair"/>
    <property type="evidence" value="ECO:0007669"/>
    <property type="project" value="InterPro"/>
</dbReference>
<feature type="coiled-coil region" evidence="13">
    <location>
        <begin position="162"/>
        <end position="219"/>
    </location>
</feature>
<comment type="caution">
    <text evidence="16">The sequence shown here is derived from an EMBL/GenBank/DDBJ whole genome shotgun (WGS) entry which is preliminary data.</text>
</comment>
<reference evidence="16 17" key="1">
    <citation type="submission" date="2018-11" db="EMBL/GenBank/DDBJ databases">
        <title>Genomic Encyclopedia of Type Strains, Phase IV (KMG-IV): sequencing the most valuable type-strain genomes for metagenomic binning, comparative biology and taxonomic classification.</title>
        <authorList>
            <person name="Goeker M."/>
        </authorList>
    </citation>
    <scope>NUCLEOTIDE SEQUENCE [LARGE SCALE GENOMIC DNA]</scope>
    <source>
        <strain evidence="16 17">DSM 26537</strain>
    </source>
</reference>
<dbReference type="PROSITE" id="PS51192">
    <property type="entry name" value="HELICASE_ATP_BIND_1"/>
    <property type="match status" value="1"/>
</dbReference>
<dbReference type="Pfam" id="PF18319">
    <property type="entry name" value="Zn_ribbon_PriA"/>
    <property type="match status" value="1"/>
</dbReference>
<keyword evidence="10 12" id="KW-0413">Isomerase</keyword>
<dbReference type="GO" id="GO:0005524">
    <property type="term" value="F:ATP binding"/>
    <property type="evidence" value="ECO:0007669"/>
    <property type="project" value="UniProtKB-UniRule"/>
</dbReference>
<evidence type="ECO:0000256" key="5">
    <source>
        <dbReference type="ARBA" id="ARBA00022801"/>
    </source>
</evidence>
<evidence type="ECO:0000259" key="15">
    <source>
        <dbReference type="PROSITE" id="PS51194"/>
    </source>
</evidence>
<dbReference type="PANTHER" id="PTHR30580:SF0">
    <property type="entry name" value="PRIMOSOMAL PROTEIN N"/>
    <property type="match status" value="1"/>
</dbReference>
<keyword evidence="6 12" id="KW-0347">Helicase</keyword>
<feature type="binding site" evidence="12">
    <location>
        <position position="463"/>
    </location>
    <ligand>
        <name>Zn(2+)</name>
        <dbReference type="ChEBI" id="CHEBI:29105"/>
        <label>2</label>
    </ligand>
</feature>
<evidence type="ECO:0000256" key="7">
    <source>
        <dbReference type="ARBA" id="ARBA00022833"/>
    </source>
</evidence>
<keyword evidence="1 12" id="KW-0639">Primosome</keyword>
<dbReference type="Pfam" id="PF04851">
    <property type="entry name" value="ResIII"/>
    <property type="match status" value="1"/>
</dbReference>
<name>A0A3N1XWY7_9FIRM</name>
<keyword evidence="9 12" id="KW-0238">DNA-binding</keyword>
<evidence type="ECO:0000256" key="13">
    <source>
        <dbReference type="SAM" id="Coils"/>
    </source>
</evidence>
<dbReference type="FunFam" id="3.40.50.300:FF:000489">
    <property type="entry name" value="Primosome assembly protein PriA"/>
    <property type="match status" value="1"/>
</dbReference>
<evidence type="ECO:0000259" key="14">
    <source>
        <dbReference type="PROSITE" id="PS51192"/>
    </source>
</evidence>
<dbReference type="HAMAP" id="MF_00983">
    <property type="entry name" value="PriA"/>
    <property type="match status" value="1"/>
</dbReference>
<feature type="domain" description="Helicase ATP-binding" evidence="14">
    <location>
        <begin position="223"/>
        <end position="389"/>
    </location>
</feature>
<evidence type="ECO:0000256" key="10">
    <source>
        <dbReference type="ARBA" id="ARBA00023235"/>
    </source>
</evidence>
<dbReference type="GO" id="GO:0003677">
    <property type="term" value="F:DNA binding"/>
    <property type="evidence" value="ECO:0007669"/>
    <property type="project" value="UniProtKB-UniRule"/>
</dbReference>
<keyword evidence="13" id="KW-0175">Coiled coil</keyword>
<dbReference type="GO" id="GO:0006310">
    <property type="term" value="P:DNA recombination"/>
    <property type="evidence" value="ECO:0007669"/>
    <property type="project" value="InterPro"/>
</dbReference>
<dbReference type="InterPro" id="IPR005259">
    <property type="entry name" value="PriA"/>
</dbReference>
<evidence type="ECO:0000256" key="2">
    <source>
        <dbReference type="ARBA" id="ARBA00022705"/>
    </source>
</evidence>
<evidence type="ECO:0000313" key="16">
    <source>
        <dbReference type="EMBL" id="ROR30721.1"/>
    </source>
</evidence>
<dbReference type="SMART" id="SM00490">
    <property type="entry name" value="HELICc"/>
    <property type="match status" value="1"/>
</dbReference>
<evidence type="ECO:0000256" key="3">
    <source>
        <dbReference type="ARBA" id="ARBA00022723"/>
    </source>
</evidence>
<feature type="binding site" evidence="12">
    <location>
        <position position="490"/>
    </location>
    <ligand>
        <name>Zn(2+)</name>
        <dbReference type="ChEBI" id="CHEBI:29105"/>
        <label>1</label>
    </ligand>
</feature>
<comment type="cofactor">
    <cofactor evidence="12">
        <name>Zn(2+)</name>
        <dbReference type="ChEBI" id="CHEBI:29105"/>
    </cofactor>
    <text evidence="12">Binds 2 zinc ions per subunit.</text>
</comment>
<dbReference type="Proteomes" id="UP000273083">
    <property type="component" value="Unassembled WGS sequence"/>
</dbReference>
<dbReference type="InterPro" id="IPR027417">
    <property type="entry name" value="P-loop_NTPase"/>
</dbReference>
<dbReference type="Pfam" id="PF18074">
    <property type="entry name" value="PriA_C"/>
    <property type="match status" value="1"/>
</dbReference>
<dbReference type="InterPro" id="IPR040498">
    <property type="entry name" value="PriA_CRR"/>
</dbReference>
<keyword evidence="2 12" id="KW-0235">DNA replication</keyword>
<comment type="catalytic activity">
    <reaction evidence="11 12">
        <text>ATP + H2O = ADP + phosphate + H(+)</text>
        <dbReference type="Rhea" id="RHEA:13065"/>
        <dbReference type="ChEBI" id="CHEBI:15377"/>
        <dbReference type="ChEBI" id="CHEBI:15378"/>
        <dbReference type="ChEBI" id="CHEBI:30616"/>
        <dbReference type="ChEBI" id="CHEBI:43474"/>
        <dbReference type="ChEBI" id="CHEBI:456216"/>
        <dbReference type="EC" id="5.6.2.4"/>
    </reaction>
</comment>
<dbReference type="GO" id="GO:0043138">
    <property type="term" value="F:3'-5' DNA helicase activity"/>
    <property type="evidence" value="ECO:0007669"/>
    <property type="project" value="UniProtKB-EC"/>
</dbReference>
<dbReference type="CDD" id="cd17929">
    <property type="entry name" value="DEXHc_priA"/>
    <property type="match status" value="1"/>
</dbReference>
<dbReference type="GO" id="GO:1990077">
    <property type="term" value="C:primosome complex"/>
    <property type="evidence" value="ECO:0007669"/>
    <property type="project" value="UniProtKB-UniRule"/>
</dbReference>
<keyword evidence="5 12" id="KW-0378">Hydrolase</keyword>
<dbReference type="InterPro" id="IPR001650">
    <property type="entry name" value="Helicase_C-like"/>
</dbReference>
<proteinExistence type="inferred from homology"/>
<dbReference type="CDD" id="cd18804">
    <property type="entry name" value="SF2_C_priA"/>
    <property type="match status" value="1"/>
</dbReference>
<dbReference type="EC" id="5.6.2.4" evidence="12"/>
<keyword evidence="3 12" id="KW-0479">Metal-binding</keyword>
<evidence type="ECO:0000256" key="12">
    <source>
        <dbReference type="HAMAP-Rule" id="MF_00983"/>
    </source>
</evidence>
<dbReference type="SMART" id="SM00487">
    <property type="entry name" value="DEXDc"/>
    <property type="match status" value="1"/>
</dbReference>
<evidence type="ECO:0000313" key="17">
    <source>
        <dbReference type="Proteomes" id="UP000273083"/>
    </source>
</evidence>
<dbReference type="GO" id="GO:0016887">
    <property type="term" value="F:ATP hydrolysis activity"/>
    <property type="evidence" value="ECO:0007669"/>
    <property type="project" value="RHEA"/>
</dbReference>
<dbReference type="GO" id="GO:0006269">
    <property type="term" value="P:DNA replication, synthesis of primer"/>
    <property type="evidence" value="ECO:0007669"/>
    <property type="project" value="UniProtKB-KW"/>
</dbReference>
<organism evidence="16 17">
    <name type="scientific">Mobilisporobacter senegalensis</name>
    <dbReference type="NCBI Taxonomy" id="1329262"/>
    <lineage>
        <taxon>Bacteria</taxon>
        <taxon>Bacillati</taxon>
        <taxon>Bacillota</taxon>
        <taxon>Clostridia</taxon>
        <taxon>Lachnospirales</taxon>
        <taxon>Lachnospiraceae</taxon>
        <taxon>Mobilisporobacter</taxon>
    </lineage>
</organism>
<dbReference type="SUPFAM" id="SSF52540">
    <property type="entry name" value="P-loop containing nucleoside triphosphate hydrolases"/>
    <property type="match status" value="2"/>
</dbReference>
<dbReference type="NCBIfam" id="TIGR00595">
    <property type="entry name" value="priA"/>
    <property type="match status" value="1"/>
</dbReference>
<feature type="binding site" evidence="12">
    <location>
        <position position="480"/>
    </location>
    <ligand>
        <name>Zn(2+)</name>
        <dbReference type="ChEBI" id="CHEBI:29105"/>
        <label>2</label>
    </ligand>
</feature>
<dbReference type="InterPro" id="IPR014001">
    <property type="entry name" value="Helicase_ATP-bd"/>
</dbReference>
<dbReference type="Pfam" id="PF00271">
    <property type="entry name" value="Helicase_C"/>
    <property type="match status" value="1"/>
</dbReference>
<comment type="function">
    <text evidence="12">Initiates the restart of stalled replication forks, which reloads the replicative helicase on sites other than the origin of replication. Recognizes and binds to abandoned replication forks and remodels them to uncover a helicase loading site. Promotes assembly of the primosome at these replication forks.</text>
</comment>
<dbReference type="EMBL" id="RJVG01000002">
    <property type="protein sequence ID" value="ROR30721.1"/>
    <property type="molecule type" value="Genomic_DNA"/>
</dbReference>
<dbReference type="PANTHER" id="PTHR30580">
    <property type="entry name" value="PRIMOSOMAL PROTEIN N"/>
    <property type="match status" value="1"/>
</dbReference>
<feature type="domain" description="Helicase C-terminal" evidence="15">
    <location>
        <begin position="485"/>
        <end position="652"/>
    </location>
</feature>
<dbReference type="InterPro" id="IPR006935">
    <property type="entry name" value="Helicase/UvrB_N"/>
</dbReference>
<evidence type="ECO:0000256" key="4">
    <source>
        <dbReference type="ARBA" id="ARBA00022741"/>
    </source>
</evidence>
<evidence type="ECO:0000256" key="1">
    <source>
        <dbReference type="ARBA" id="ARBA00022515"/>
    </source>
</evidence>
<feature type="binding site" evidence="12">
    <location>
        <position position="477"/>
    </location>
    <ligand>
        <name>Zn(2+)</name>
        <dbReference type="ChEBI" id="CHEBI:29105"/>
        <label>2</label>
    </ligand>
</feature>
<evidence type="ECO:0000256" key="8">
    <source>
        <dbReference type="ARBA" id="ARBA00022840"/>
    </source>
</evidence>
<dbReference type="InterPro" id="IPR041236">
    <property type="entry name" value="PriA_C"/>
</dbReference>
<keyword evidence="17" id="KW-1185">Reference proteome</keyword>
<protein>
    <recommendedName>
        <fullName evidence="12">Replication restart protein PriA</fullName>
    </recommendedName>
    <alternativeName>
        <fullName evidence="12">ATP-dependent DNA helicase PriA</fullName>
        <ecNumber evidence="12">5.6.2.4</ecNumber>
    </alternativeName>
    <alternativeName>
        <fullName evidence="12">DNA 3'-5' helicase PriA</fullName>
    </alternativeName>
</protein>
<dbReference type="Pfam" id="PF17764">
    <property type="entry name" value="PriA_3primeBD"/>
    <property type="match status" value="1"/>
</dbReference>
<dbReference type="AlphaFoldDB" id="A0A3N1XWY7"/>
<keyword evidence="4 12" id="KW-0547">Nucleotide-binding</keyword>
<comment type="catalytic activity">
    <reaction evidence="12">
        <text>Couples ATP hydrolysis with the unwinding of duplex DNA by translocating in the 3'-5' direction.</text>
        <dbReference type="EC" id="5.6.2.4"/>
    </reaction>
</comment>
<evidence type="ECO:0000256" key="6">
    <source>
        <dbReference type="ARBA" id="ARBA00022806"/>
    </source>
</evidence>
<feature type="binding site" evidence="12">
    <location>
        <position position="493"/>
    </location>
    <ligand>
        <name>Zn(2+)</name>
        <dbReference type="ChEBI" id="CHEBI:29105"/>
        <label>1</label>
    </ligand>
</feature>
<comment type="similarity">
    <text evidence="12">Belongs to the helicase family. PriA subfamily.</text>
</comment>
<dbReference type="Gene3D" id="3.40.1440.60">
    <property type="entry name" value="PriA, 3(prime) DNA-binding domain"/>
    <property type="match status" value="1"/>
</dbReference>